<dbReference type="OrthoDB" id="1936014at2759"/>
<comment type="similarity">
    <text evidence="1">Belongs to the peptidase M24 family.</text>
</comment>
<gene>
    <name evidence="2" type="ORF">IFM89_008735</name>
</gene>
<comment type="caution">
    <text evidence="2">The sequence shown here is derived from an EMBL/GenBank/DDBJ whole genome shotgun (WGS) entry which is preliminary data.</text>
</comment>
<dbReference type="AlphaFoldDB" id="A0A835GYM0"/>
<evidence type="ECO:0008006" key="4">
    <source>
        <dbReference type="Google" id="ProtNLM"/>
    </source>
</evidence>
<dbReference type="Proteomes" id="UP000631114">
    <property type="component" value="Unassembled WGS sequence"/>
</dbReference>
<organism evidence="2 3">
    <name type="scientific">Coptis chinensis</name>
    <dbReference type="NCBI Taxonomy" id="261450"/>
    <lineage>
        <taxon>Eukaryota</taxon>
        <taxon>Viridiplantae</taxon>
        <taxon>Streptophyta</taxon>
        <taxon>Embryophyta</taxon>
        <taxon>Tracheophyta</taxon>
        <taxon>Spermatophyta</taxon>
        <taxon>Magnoliopsida</taxon>
        <taxon>Ranunculales</taxon>
        <taxon>Ranunculaceae</taxon>
        <taxon>Coptidoideae</taxon>
        <taxon>Coptis</taxon>
    </lineage>
</organism>
<evidence type="ECO:0000313" key="3">
    <source>
        <dbReference type="Proteomes" id="UP000631114"/>
    </source>
</evidence>
<dbReference type="Gene3D" id="3.90.230.10">
    <property type="entry name" value="Creatinase/methionine aminopeptidase superfamily"/>
    <property type="match status" value="1"/>
</dbReference>
<reference evidence="2 3" key="1">
    <citation type="submission" date="2020-10" db="EMBL/GenBank/DDBJ databases">
        <title>The Coptis chinensis genome and diversification of protoberbering-type alkaloids.</title>
        <authorList>
            <person name="Wang B."/>
            <person name="Shu S."/>
            <person name="Song C."/>
            <person name="Liu Y."/>
        </authorList>
    </citation>
    <scope>NUCLEOTIDE SEQUENCE [LARGE SCALE GENOMIC DNA]</scope>
    <source>
        <strain evidence="2">HL-2020</strain>
        <tissue evidence="2">Leaf</tissue>
    </source>
</reference>
<dbReference type="InterPro" id="IPR036005">
    <property type="entry name" value="Creatinase/aminopeptidase-like"/>
</dbReference>
<evidence type="ECO:0000256" key="1">
    <source>
        <dbReference type="ARBA" id="ARBA00007319"/>
    </source>
</evidence>
<accession>A0A835GYM0</accession>
<sequence>DEPYMKPGLADMQNAVVVPHIASASKNKDVTEAIQKVAAAYDCKIVEGLLSHQLKQFTKKKGGGKKKKVPITISKSVCMASKKSDKADETADTIHVL</sequence>
<dbReference type="EMBL" id="JADFTS010000009">
    <property type="protein sequence ID" value="KAF9588318.1"/>
    <property type="molecule type" value="Genomic_DNA"/>
</dbReference>
<keyword evidence="3" id="KW-1185">Reference proteome</keyword>
<dbReference type="PANTHER" id="PTHR10804">
    <property type="entry name" value="PROTEASE FAMILY M24 METHIONYL AMINOPEPTIDASE, AMINOPEPTIDASE P"/>
    <property type="match status" value="1"/>
</dbReference>
<dbReference type="PANTHER" id="PTHR10804:SF11">
    <property type="entry name" value="PROLIFERATION-ASSOCIATED PROTEIN 2G4"/>
    <property type="match status" value="1"/>
</dbReference>
<name>A0A835GYM0_9MAGN</name>
<feature type="non-terminal residue" evidence="2">
    <location>
        <position position="1"/>
    </location>
</feature>
<evidence type="ECO:0000313" key="2">
    <source>
        <dbReference type="EMBL" id="KAF9588318.1"/>
    </source>
</evidence>
<protein>
    <recommendedName>
        <fullName evidence="4">Glycerate dehydrogenase</fullName>
    </recommendedName>
</protein>
<dbReference type="InterPro" id="IPR047113">
    <property type="entry name" value="PA2G4/ARX1"/>
</dbReference>
<proteinExistence type="inferred from homology"/>